<dbReference type="InterPro" id="IPR044528">
    <property type="entry name" value="POD-like_MBL-fold"/>
</dbReference>
<dbReference type="PROSITE" id="PS50206">
    <property type="entry name" value="RHODANESE_3"/>
    <property type="match status" value="1"/>
</dbReference>
<dbReference type="InterPro" id="IPR036873">
    <property type="entry name" value="Rhodanese-like_dom_sf"/>
</dbReference>
<proteinExistence type="predicted"/>
<dbReference type="InterPro" id="IPR001279">
    <property type="entry name" value="Metallo-B-lactamas"/>
</dbReference>
<dbReference type="CDD" id="cd00158">
    <property type="entry name" value="RHOD"/>
    <property type="match status" value="1"/>
</dbReference>
<dbReference type="KEGG" id="prt:AUC31_12930"/>
<dbReference type="GO" id="GO:0050313">
    <property type="term" value="F:sulfur dioxygenase activity"/>
    <property type="evidence" value="ECO:0007669"/>
    <property type="project" value="InterPro"/>
</dbReference>
<name>A0A0U2ZA03_9BACL</name>
<evidence type="ECO:0000313" key="2">
    <source>
        <dbReference type="EMBL" id="ALS76044.1"/>
    </source>
</evidence>
<dbReference type="SMART" id="SM00849">
    <property type="entry name" value="Lactamase_B"/>
    <property type="match status" value="1"/>
</dbReference>
<organism evidence="2 3">
    <name type="scientific">Planococcus rifietoensis</name>
    <dbReference type="NCBI Taxonomy" id="200991"/>
    <lineage>
        <taxon>Bacteria</taxon>
        <taxon>Bacillati</taxon>
        <taxon>Bacillota</taxon>
        <taxon>Bacilli</taxon>
        <taxon>Bacillales</taxon>
        <taxon>Caryophanaceae</taxon>
        <taxon>Planococcus</taxon>
    </lineage>
</organism>
<dbReference type="OrthoDB" id="9784009at2"/>
<dbReference type="STRING" id="200991.AUC31_12930"/>
<evidence type="ECO:0000259" key="1">
    <source>
        <dbReference type="PROSITE" id="PS50206"/>
    </source>
</evidence>
<accession>A0A0U2ZA03</accession>
<dbReference type="GO" id="GO:0006749">
    <property type="term" value="P:glutathione metabolic process"/>
    <property type="evidence" value="ECO:0007669"/>
    <property type="project" value="InterPro"/>
</dbReference>
<dbReference type="PANTHER" id="PTHR43084">
    <property type="entry name" value="PERSULFIDE DIOXYGENASE ETHE1"/>
    <property type="match status" value="1"/>
</dbReference>
<dbReference type="SUPFAM" id="SSF52821">
    <property type="entry name" value="Rhodanese/Cell cycle control phosphatase"/>
    <property type="match status" value="1"/>
</dbReference>
<dbReference type="RefSeq" id="WP_058382747.1">
    <property type="nucleotide sequence ID" value="NZ_CP013659.2"/>
</dbReference>
<dbReference type="EMBL" id="CP013659">
    <property type="protein sequence ID" value="ALS76044.1"/>
    <property type="molecule type" value="Genomic_DNA"/>
</dbReference>
<dbReference type="SUPFAM" id="SSF56281">
    <property type="entry name" value="Metallo-hydrolase/oxidoreductase"/>
    <property type="match status" value="1"/>
</dbReference>
<dbReference type="SMART" id="SM00450">
    <property type="entry name" value="RHOD"/>
    <property type="match status" value="1"/>
</dbReference>
<dbReference type="GO" id="GO:0070813">
    <property type="term" value="P:hydrogen sulfide metabolic process"/>
    <property type="evidence" value="ECO:0007669"/>
    <property type="project" value="TreeGrafter"/>
</dbReference>
<gene>
    <name evidence="2" type="ORF">AUC31_12930</name>
</gene>
<dbReference type="Gene3D" id="3.60.15.10">
    <property type="entry name" value="Ribonuclease Z/Hydroxyacylglutathione hydrolase-like"/>
    <property type="match status" value="1"/>
</dbReference>
<dbReference type="Pfam" id="PF00581">
    <property type="entry name" value="Rhodanese"/>
    <property type="match status" value="1"/>
</dbReference>
<evidence type="ECO:0000313" key="3">
    <source>
        <dbReference type="Proteomes" id="UP000067683"/>
    </source>
</evidence>
<dbReference type="AlphaFoldDB" id="A0A0U2ZA03"/>
<dbReference type="InterPro" id="IPR036866">
    <property type="entry name" value="RibonucZ/Hydroxyglut_hydro"/>
</dbReference>
<reference evidence="2" key="1">
    <citation type="submission" date="2016-01" db="EMBL/GenBank/DDBJ databases">
        <title>Complete genome of Planococcus rifietoensis type strain M8.</title>
        <authorList>
            <person name="See-Too W.S."/>
        </authorList>
    </citation>
    <scope>NUCLEOTIDE SEQUENCE [LARGE SCALE GENOMIC DNA]</scope>
    <source>
        <strain evidence="2">M8</strain>
    </source>
</reference>
<keyword evidence="3" id="KW-1185">Reference proteome</keyword>
<dbReference type="Pfam" id="PF00753">
    <property type="entry name" value="Lactamase_B"/>
    <property type="match status" value="1"/>
</dbReference>
<dbReference type="PANTHER" id="PTHR43084:SF7">
    <property type="entry name" value="BETA-LACTAMASE DOMAIN PROTEIN"/>
    <property type="match status" value="1"/>
</dbReference>
<dbReference type="CDD" id="cd07724">
    <property type="entry name" value="POD-like_MBL-fold"/>
    <property type="match status" value="1"/>
</dbReference>
<sequence>MTVKFASAEEIAEKVMNNEPVAILDVRSKEDVENWHVEGSQVELHNIPFNKIEESSEEINKLPKEKPLYTMCAKGNTSKKAAEYLQDQGFENIISIEGGMASWSEQLEPVKIGDLKTGGAIYQFVRVGKGCLSYLIESDGEAAVVDAARMTEPYENFAKEHSAKITHVLDTHLHADHISGGRRLAEQFGAQYHLPPEDADEVVFGYEPVEDGTIVEVGKAKVKAFYSPGHTIGSTSFIVDDEYLLTGDILFIESIGRPDLAGKATDWAEDLHETLYERYDDLSKDLIVLPAHYADVKEMNEDGSVHKKLSELYNQNEGLNIDDEERFIKRVTENLKEQPNAYEDIRKTNMGKIIPSEDEQKEMETGPNNCAV</sequence>
<dbReference type="Proteomes" id="UP000067683">
    <property type="component" value="Chromosome"/>
</dbReference>
<protein>
    <recommendedName>
        <fullName evidence="1">Rhodanese domain-containing protein</fullName>
    </recommendedName>
</protein>
<dbReference type="InterPro" id="IPR001763">
    <property type="entry name" value="Rhodanese-like_dom"/>
</dbReference>
<dbReference type="Gene3D" id="3.40.250.10">
    <property type="entry name" value="Rhodanese-like domain"/>
    <property type="match status" value="1"/>
</dbReference>
<dbReference type="InterPro" id="IPR051682">
    <property type="entry name" value="Mito_Persulfide_Diox"/>
</dbReference>
<feature type="domain" description="Rhodanese" evidence="1">
    <location>
        <begin position="17"/>
        <end position="112"/>
    </location>
</feature>